<protein>
    <submittedName>
        <fullName evidence="1">Uncharacterized protein</fullName>
    </submittedName>
</protein>
<dbReference type="EMBL" id="AP026867">
    <property type="protein sequence ID" value="BDS13620.1"/>
    <property type="molecule type" value="Genomic_DNA"/>
</dbReference>
<keyword evidence="2" id="KW-1185">Reference proteome</keyword>
<dbReference type="AlphaFoldDB" id="A0A915YIE2"/>
<gene>
    <name evidence="1" type="ORF">AsAng_0043590</name>
</gene>
<sequence length="34" mass="4053">MEALMSKILFSKLTESLEEKLTFMEHFVIFDCLQ</sequence>
<organism evidence="1 2">
    <name type="scientific">Aureispira anguillae</name>
    <dbReference type="NCBI Taxonomy" id="2864201"/>
    <lineage>
        <taxon>Bacteria</taxon>
        <taxon>Pseudomonadati</taxon>
        <taxon>Bacteroidota</taxon>
        <taxon>Saprospiria</taxon>
        <taxon>Saprospirales</taxon>
        <taxon>Saprospiraceae</taxon>
        <taxon>Aureispira</taxon>
    </lineage>
</organism>
<reference evidence="1" key="1">
    <citation type="submission" date="2022-09" db="EMBL/GenBank/DDBJ databases">
        <title>Aureispira anguillicida sp. nov., isolated from Leptocephalus of Japanese eel Anguilla japonica.</title>
        <authorList>
            <person name="Yuasa K."/>
            <person name="Mekata T."/>
            <person name="Ikunari K."/>
        </authorList>
    </citation>
    <scope>NUCLEOTIDE SEQUENCE</scope>
    <source>
        <strain evidence="1">EL160426</strain>
    </source>
</reference>
<name>A0A915YIE2_9BACT</name>
<evidence type="ECO:0000313" key="1">
    <source>
        <dbReference type="EMBL" id="BDS13620.1"/>
    </source>
</evidence>
<evidence type="ECO:0000313" key="2">
    <source>
        <dbReference type="Proteomes" id="UP001060919"/>
    </source>
</evidence>
<accession>A0A915YIE2</accession>
<proteinExistence type="predicted"/>
<dbReference type="Proteomes" id="UP001060919">
    <property type="component" value="Chromosome"/>
</dbReference>
<dbReference type="KEGG" id="aup:AsAng_0043590"/>